<dbReference type="OrthoDB" id="793858at2"/>
<accession>A0A5B8W4V8</accession>
<dbReference type="AlphaFoldDB" id="A0A5B8W4V8"/>
<dbReference type="KEGG" id="mgk:FSB76_22540"/>
<keyword evidence="2" id="KW-1185">Reference proteome</keyword>
<dbReference type="EMBL" id="CP042437">
    <property type="protein sequence ID" value="QEC78589.1"/>
    <property type="molecule type" value="Genomic_DNA"/>
</dbReference>
<dbReference type="Proteomes" id="UP000321362">
    <property type="component" value="Chromosome"/>
</dbReference>
<protein>
    <submittedName>
        <fullName evidence="1">Uncharacterized protein</fullName>
    </submittedName>
</protein>
<proteinExistence type="predicted"/>
<evidence type="ECO:0000313" key="1">
    <source>
        <dbReference type="EMBL" id="QEC78589.1"/>
    </source>
</evidence>
<sequence>MRRYEKTRNGIEYTDEIVSSDGAAFVLYPTAEHTPEMVKAAIRELFNDRDVVAMKVADARDWDERYRTEIFAHPWTSPLRWFEINADDYELLRREREKGTPPEEYIKTFVLPLTAETKAANIQKYGNEILER</sequence>
<name>A0A5B8W4V8_9SPHI</name>
<organism evidence="1 2">
    <name type="scientific">Mucilaginibacter ginsenosidivorax</name>
    <dbReference type="NCBI Taxonomy" id="862126"/>
    <lineage>
        <taxon>Bacteria</taxon>
        <taxon>Pseudomonadati</taxon>
        <taxon>Bacteroidota</taxon>
        <taxon>Sphingobacteriia</taxon>
        <taxon>Sphingobacteriales</taxon>
        <taxon>Sphingobacteriaceae</taxon>
        <taxon>Mucilaginibacter</taxon>
    </lineage>
</organism>
<evidence type="ECO:0000313" key="2">
    <source>
        <dbReference type="Proteomes" id="UP000321362"/>
    </source>
</evidence>
<gene>
    <name evidence="1" type="ORF">FSB76_22540</name>
</gene>
<reference evidence="1 2" key="1">
    <citation type="journal article" date="2013" name="J. Microbiol.">
        <title>Mucilaginibacter ginsenosidivorax sp. nov., with ginsenoside converting activity isolated from sediment.</title>
        <authorList>
            <person name="Kim J.K."/>
            <person name="Choi T.E."/>
            <person name="Liu Q.M."/>
            <person name="Park H.Y."/>
            <person name="Yi T.H."/>
            <person name="Yoon M.H."/>
            <person name="Kim S.C."/>
            <person name="Im W.T."/>
        </authorList>
    </citation>
    <scope>NUCLEOTIDE SEQUENCE [LARGE SCALE GENOMIC DNA]</scope>
    <source>
        <strain evidence="1 2">KHI28</strain>
    </source>
</reference>
<dbReference type="RefSeq" id="WP_147057373.1">
    <property type="nucleotide sequence ID" value="NZ_CP042437.1"/>
</dbReference>